<keyword evidence="5" id="KW-0067">ATP-binding</keyword>
<reference evidence="8 9" key="1">
    <citation type="submission" date="2009-06" db="EMBL/GenBank/DDBJ databases">
        <title>Complete sequence of Thermotogales bacterium TBF 19.5.1.</title>
        <authorList>
            <consortium name="US DOE Joint Genome Institute"/>
            <person name="Lucas S."/>
            <person name="Copeland A."/>
            <person name="Lapidus A."/>
            <person name="Glavina del Rio T."/>
            <person name="Tice H."/>
            <person name="Bruce D."/>
            <person name="Goodwin L."/>
            <person name="Pitluck S."/>
            <person name="Chertkov O."/>
            <person name="Brettin T."/>
            <person name="Detter J.C."/>
            <person name="Han C."/>
            <person name="Schmutz J."/>
            <person name="Larimer F."/>
            <person name="Land M."/>
            <person name="Hauser L."/>
            <person name="Kyrpides N."/>
            <person name="Ovchinnikova G."/>
            <person name="Noll K."/>
        </authorList>
    </citation>
    <scope>NUCLEOTIDE SEQUENCE [LARGE SCALE GENOMIC DNA]</scope>
    <source>
        <strain evidence="9">ATCC BAA-1733 / DSM 21960 / TBF 19.5.1</strain>
    </source>
</reference>
<evidence type="ECO:0000256" key="6">
    <source>
        <dbReference type="ARBA" id="ARBA00023239"/>
    </source>
</evidence>
<dbReference type="EC" id="4.1.1.49" evidence="3"/>
<dbReference type="GO" id="GO:0006094">
    <property type="term" value="P:gluconeogenesis"/>
    <property type="evidence" value="ECO:0007669"/>
    <property type="project" value="UniProtKB-UniPathway"/>
</dbReference>
<evidence type="ECO:0000256" key="3">
    <source>
        <dbReference type="ARBA" id="ARBA00012363"/>
    </source>
</evidence>
<dbReference type="AlphaFoldDB" id="C5CGB6"/>
<reference evidence="8 9" key="2">
    <citation type="journal article" date="2011" name="J. Bacteriol.">
        <title>Genome Sequence of Kosmotoga olearia Strain TBF 19.5.1, a Thermophilic Bacterium with a Wide Growth Temperature Range, Isolated from the Troll B Oil Platform in the North Sea.</title>
        <authorList>
            <person name="Swithers K.S."/>
            <person name="Dipippo J.L."/>
            <person name="Bruce D.C."/>
            <person name="Detter C."/>
            <person name="Tapia R."/>
            <person name="Han S."/>
            <person name="Goodwin L.A."/>
            <person name="Han J."/>
            <person name="Woyke T."/>
            <person name="Pitluck S."/>
            <person name="Pennacchio L."/>
            <person name="Nolan M."/>
            <person name="Mikhailova N."/>
            <person name="Land M.L."/>
            <person name="Nesbo C.L."/>
            <person name="Gogarten J.P."/>
            <person name="Noll K.M."/>
        </authorList>
    </citation>
    <scope>NUCLEOTIDE SEQUENCE [LARGE SCALE GENOMIC DNA]</scope>
    <source>
        <strain evidence="9">ATCC BAA-1733 / DSM 21960 / TBF 19.5.1</strain>
    </source>
</reference>
<evidence type="ECO:0000256" key="4">
    <source>
        <dbReference type="ARBA" id="ARBA00022741"/>
    </source>
</evidence>
<evidence type="ECO:0000256" key="5">
    <source>
        <dbReference type="ARBA" id="ARBA00022840"/>
    </source>
</evidence>
<comment type="pathway">
    <text evidence="1">Carbohydrate biosynthesis; gluconeogenesis.</text>
</comment>
<dbReference type="GO" id="GO:0004612">
    <property type="term" value="F:phosphoenolpyruvate carboxykinase (ATP) activity"/>
    <property type="evidence" value="ECO:0007669"/>
    <property type="project" value="UniProtKB-EC"/>
</dbReference>
<dbReference type="UniPathway" id="UPA00138"/>
<dbReference type="eggNOG" id="COG1866">
    <property type="taxonomic scope" value="Bacteria"/>
</dbReference>
<dbReference type="SUPFAM" id="SSF53795">
    <property type="entry name" value="PEP carboxykinase-like"/>
    <property type="match status" value="1"/>
</dbReference>
<evidence type="ECO:0000256" key="1">
    <source>
        <dbReference type="ARBA" id="ARBA00004742"/>
    </source>
</evidence>
<keyword evidence="6" id="KW-0456">Lyase</keyword>
<sequence length="551" mass="62274">MATISGVKREDVRKENPLFSRFRVTIETPFYGNNVVNVTSLKEAYKLAKNSPGTIVTDLEIFEPEKLGLDPGSKVLLFNDGAVYGRAAAARRILGQKGVNPDKYASLLREAVYNTRYRNLYHAQAFVGLHEDFIVRAHILIPEGYENLLYNWLLNFQPVTETYIEMYRRSRIFENEGDIFVFSDPDWSDPEHPLGLSFFDTEHNCAALLGMRYFGEFKKGTLTLAWSIASRNGYVACHGGQKRYNLPDGRKFVVGVFGLSGSGKSTITHAHHGDKYDVTILHDDAFIISLEDGSSVALEPSYFDKTADYPLTSPDNKYLLSVQNVGATLDDKGKVVIVTEDIRNGNGRAIKSRLWSPNRVDKFDEPVSAIIWLMKDNSLPPVLKVTNPILASAMGATLATKRTSAERLPPGVDMNALVFEPYANPFRTYPLSHDYYGFKELFESRNVACYIFNTGYFLDKKVTKELTLSLLESIIEGSAKFKKWGKFSDFEILEVEGFIPDFSDEDYKDLLEKRIKDRINFVISKESERGGFDKLPPEVLESLEKLIVELE</sequence>
<dbReference type="InterPro" id="IPR008210">
    <property type="entry name" value="PEP_carboxykinase_N"/>
</dbReference>
<gene>
    <name evidence="8" type="ordered locus">Kole_0847</name>
</gene>
<proteinExistence type="inferred from homology"/>
<name>C5CGB6_KOSOT</name>
<evidence type="ECO:0000256" key="7">
    <source>
        <dbReference type="ARBA" id="ARBA00047371"/>
    </source>
</evidence>
<keyword evidence="9" id="KW-1185">Reference proteome</keyword>
<dbReference type="HOGENOM" id="CLU_037428_0_0_0"/>
<dbReference type="OrthoDB" id="9806325at2"/>
<dbReference type="InterPro" id="IPR013035">
    <property type="entry name" value="PEP_carboxykinase_C"/>
</dbReference>
<dbReference type="Proteomes" id="UP000002382">
    <property type="component" value="Chromosome"/>
</dbReference>
<dbReference type="RefSeq" id="WP_015868219.1">
    <property type="nucleotide sequence ID" value="NC_012785.1"/>
</dbReference>
<comment type="catalytic activity">
    <reaction evidence="7">
        <text>oxaloacetate + ATP = phosphoenolpyruvate + ADP + CO2</text>
        <dbReference type="Rhea" id="RHEA:18617"/>
        <dbReference type="ChEBI" id="CHEBI:16452"/>
        <dbReference type="ChEBI" id="CHEBI:16526"/>
        <dbReference type="ChEBI" id="CHEBI:30616"/>
        <dbReference type="ChEBI" id="CHEBI:58702"/>
        <dbReference type="ChEBI" id="CHEBI:456216"/>
        <dbReference type="EC" id="4.1.1.49"/>
    </reaction>
</comment>
<evidence type="ECO:0000313" key="9">
    <source>
        <dbReference type="Proteomes" id="UP000002382"/>
    </source>
</evidence>
<dbReference type="GO" id="GO:0005524">
    <property type="term" value="F:ATP binding"/>
    <property type="evidence" value="ECO:0007669"/>
    <property type="project" value="UniProtKB-KW"/>
</dbReference>
<dbReference type="InterPro" id="IPR001272">
    <property type="entry name" value="PEP_carboxykinase_ATP"/>
</dbReference>
<dbReference type="KEGG" id="kol:Kole_0847"/>
<protein>
    <recommendedName>
        <fullName evidence="3">phosphoenolpyruvate carboxykinase (ATP)</fullName>
        <ecNumber evidence="3">4.1.1.49</ecNumber>
    </recommendedName>
</protein>
<dbReference type="STRING" id="521045.Kole_0847"/>
<evidence type="ECO:0000256" key="2">
    <source>
        <dbReference type="ARBA" id="ARBA00006052"/>
    </source>
</evidence>
<accession>C5CGB6</accession>
<dbReference type="EMBL" id="CP001634">
    <property type="protein sequence ID" value="ACR79557.1"/>
    <property type="molecule type" value="Genomic_DNA"/>
</dbReference>
<dbReference type="Gene3D" id="3.90.228.20">
    <property type="match status" value="1"/>
</dbReference>
<dbReference type="SUPFAM" id="SSF68923">
    <property type="entry name" value="PEP carboxykinase N-terminal domain"/>
    <property type="match status" value="1"/>
</dbReference>
<dbReference type="Pfam" id="PF01293">
    <property type="entry name" value="PEPCK_ATP"/>
    <property type="match status" value="1"/>
</dbReference>
<organism evidence="8 9">
    <name type="scientific">Kosmotoga olearia (strain ATCC BAA-1733 / DSM 21960 / TBF 19.5.1)</name>
    <dbReference type="NCBI Taxonomy" id="521045"/>
    <lineage>
        <taxon>Bacteria</taxon>
        <taxon>Thermotogati</taxon>
        <taxon>Thermotogota</taxon>
        <taxon>Thermotogae</taxon>
        <taxon>Kosmotogales</taxon>
        <taxon>Kosmotogaceae</taxon>
        <taxon>Kosmotoga</taxon>
    </lineage>
</organism>
<keyword evidence="4" id="KW-0547">Nucleotide-binding</keyword>
<comment type="similarity">
    <text evidence="2">Belongs to the phosphoenolpyruvate carboxykinase (ATP) family.</text>
</comment>
<dbReference type="Gene3D" id="3.40.449.10">
    <property type="entry name" value="Phosphoenolpyruvate Carboxykinase, domain 1"/>
    <property type="match status" value="1"/>
</dbReference>
<evidence type="ECO:0000313" key="8">
    <source>
        <dbReference type="EMBL" id="ACR79557.1"/>
    </source>
</evidence>